<organism evidence="4">
    <name type="scientific">Mesocestoides corti</name>
    <name type="common">Flatworm</name>
    <dbReference type="NCBI Taxonomy" id="53468"/>
    <lineage>
        <taxon>Eukaryota</taxon>
        <taxon>Metazoa</taxon>
        <taxon>Spiralia</taxon>
        <taxon>Lophotrochozoa</taxon>
        <taxon>Platyhelminthes</taxon>
        <taxon>Cestoda</taxon>
        <taxon>Eucestoda</taxon>
        <taxon>Cyclophyllidea</taxon>
        <taxon>Mesocestoididae</taxon>
        <taxon>Mesocestoides</taxon>
    </lineage>
</organism>
<dbReference type="WBParaSite" id="MCU_005477-RA">
    <property type="protein sequence ID" value="MCU_005477-RA"/>
    <property type="gene ID" value="MCU_005477"/>
</dbReference>
<protein>
    <submittedName>
        <fullName evidence="4">Sulfatase domain-containing protein</fullName>
    </submittedName>
</protein>
<evidence type="ECO:0000313" key="4">
    <source>
        <dbReference type="WBParaSite" id="MCU_005477-RA"/>
    </source>
</evidence>
<sequence>MLVESDNGGIGKGVNMQSRGLLDTQGPPSGYLRGLRGGRILQVTDTNPYPWLRHQQLITSSRDRGGHPATETALRPTTTAPNKMFPWWSDYVVEV</sequence>
<dbReference type="EMBL" id="UXSR01000137">
    <property type="protein sequence ID" value="VDD75201.1"/>
    <property type="molecule type" value="Genomic_DNA"/>
</dbReference>
<evidence type="ECO:0000313" key="2">
    <source>
        <dbReference type="EMBL" id="VDD75201.1"/>
    </source>
</evidence>
<dbReference type="AlphaFoldDB" id="A0A0R3U3P0"/>
<dbReference type="Proteomes" id="UP000267029">
    <property type="component" value="Unassembled WGS sequence"/>
</dbReference>
<feature type="region of interest" description="Disordered" evidence="1">
    <location>
        <begin position="1"/>
        <end position="29"/>
    </location>
</feature>
<reference evidence="2 3" key="1">
    <citation type="submission" date="2018-10" db="EMBL/GenBank/DDBJ databases">
        <authorList>
            <consortium name="Pathogen Informatics"/>
        </authorList>
    </citation>
    <scope>NUCLEOTIDE SEQUENCE [LARGE SCALE GENOMIC DNA]</scope>
</reference>
<reference evidence="4" key="2">
    <citation type="submission" date="2019-11" db="UniProtKB">
        <authorList>
            <consortium name="WormBaseParasite"/>
        </authorList>
    </citation>
    <scope>IDENTIFICATION</scope>
</reference>
<evidence type="ECO:0000256" key="1">
    <source>
        <dbReference type="SAM" id="MobiDB-lite"/>
    </source>
</evidence>
<evidence type="ECO:0000313" key="3">
    <source>
        <dbReference type="Proteomes" id="UP000267029"/>
    </source>
</evidence>
<name>A0A0R3U3P0_MESCO</name>
<accession>A0A0R3U3P0</accession>
<proteinExistence type="predicted"/>
<keyword evidence="3" id="KW-1185">Reference proteome</keyword>
<gene>
    <name evidence="2" type="ORF">MCOS_LOCUS1204</name>
</gene>
<feature type="region of interest" description="Disordered" evidence="1">
    <location>
        <begin position="59"/>
        <end position="79"/>
    </location>
</feature>